<keyword evidence="2" id="KW-1185">Reference proteome</keyword>
<reference evidence="1 2" key="1">
    <citation type="journal article" date="2013" name="Genome Announc.">
        <title>Complete genome sequence of Simiduia agarivorans SA1(T), a marine bacterium able to degrade a variety of polysaccharides.</title>
        <authorList>
            <person name="Lin S.Y."/>
            <person name="Shieh W.Y."/>
            <person name="Chen J.S."/>
            <person name="Tang S.L."/>
        </authorList>
    </citation>
    <scope>NUCLEOTIDE SEQUENCE [LARGE SCALE GENOMIC DNA]</scope>
    <source>
        <strain evidence="2">DSM 21679 / JCM 13881 / BCRC 17597 / SA1</strain>
    </source>
</reference>
<dbReference type="AlphaFoldDB" id="K4KNX1"/>
<evidence type="ECO:0000313" key="2">
    <source>
        <dbReference type="Proteomes" id="UP000000466"/>
    </source>
</evidence>
<dbReference type="EMBL" id="CP003746">
    <property type="protein sequence ID" value="AFU99808.1"/>
    <property type="molecule type" value="Genomic_DNA"/>
</dbReference>
<dbReference type="eggNOG" id="ENOG5033H6I">
    <property type="taxonomic scope" value="Bacteria"/>
</dbReference>
<proteinExistence type="predicted"/>
<name>K4KNX1_SIMAS</name>
<organism evidence="1 2">
    <name type="scientific">Simiduia agarivorans (strain DSM 21679 / JCM 13881 / BCRC 17597 / SA1)</name>
    <dbReference type="NCBI Taxonomy" id="1117647"/>
    <lineage>
        <taxon>Bacteria</taxon>
        <taxon>Pseudomonadati</taxon>
        <taxon>Pseudomonadota</taxon>
        <taxon>Gammaproteobacteria</taxon>
        <taxon>Cellvibrionales</taxon>
        <taxon>Cellvibrionaceae</taxon>
        <taxon>Simiduia</taxon>
    </lineage>
</organism>
<dbReference type="Proteomes" id="UP000000466">
    <property type="component" value="Chromosome"/>
</dbReference>
<evidence type="ECO:0000313" key="1">
    <source>
        <dbReference type="EMBL" id="AFU99808.1"/>
    </source>
</evidence>
<sequence length="228" mass="25557">MCSLLLVALIARAETPAHTDHNTTAVHGMVLFGDEPLYASHLGLYHHPHDRQIVMPVRFDVPAEAQAFRQWREQFDGLITLAPKPFALADLNPAGRFPFAIVVDIYAGHFERGGEQQFSDVTLLLDQPLIYRHLQADGERDPRARFWQLPGKHGDFLVYRIGPKPDQDWILQTDALLPCAKAPCDLTIALPAGPQLSAGETLPVLVDDKLIPLPIKKSLYQEHKDFSF</sequence>
<accession>K4KNX1</accession>
<dbReference type="HOGENOM" id="CLU_1228204_0_0_6"/>
<dbReference type="KEGG" id="saga:M5M_13320"/>
<gene>
    <name evidence="1" type="ordered locus">M5M_13320</name>
</gene>
<dbReference type="STRING" id="1117647.M5M_13320"/>
<protein>
    <submittedName>
        <fullName evidence="1">Uncharacterized protein</fullName>
    </submittedName>
</protein>